<organism evidence="2 3">
    <name type="scientific">Candidatus Regiella insecticola 5.15</name>
    <dbReference type="NCBI Taxonomy" id="1005043"/>
    <lineage>
        <taxon>Bacteria</taxon>
        <taxon>Pseudomonadati</taxon>
        <taxon>Pseudomonadota</taxon>
        <taxon>Gammaproteobacteria</taxon>
        <taxon>Enterobacterales</taxon>
        <taxon>Enterobacteriaceae</taxon>
        <taxon>aphid secondary symbionts</taxon>
        <taxon>Candidatus Regiella</taxon>
    </lineage>
</organism>
<evidence type="ECO:0000313" key="2">
    <source>
        <dbReference type="EMBL" id="EGY28551.1"/>
    </source>
</evidence>
<dbReference type="Pfam" id="PF05598">
    <property type="entry name" value="DUF772"/>
    <property type="match status" value="1"/>
</dbReference>
<feature type="domain" description="Transposase InsH N-terminal" evidence="1">
    <location>
        <begin position="1"/>
        <end position="80"/>
    </location>
</feature>
<dbReference type="InterPro" id="IPR008490">
    <property type="entry name" value="Transposase_InsH_N"/>
</dbReference>
<evidence type="ECO:0000259" key="1">
    <source>
        <dbReference type="Pfam" id="PF05598"/>
    </source>
</evidence>
<protein>
    <submittedName>
        <fullName evidence="2">Transposase</fullName>
    </submittedName>
</protein>
<accession>G2H0C8</accession>
<comment type="caution">
    <text evidence="2">The sequence shown here is derived from an EMBL/GenBank/DDBJ whole genome shotgun (WGS) entry which is preliminary data.</text>
</comment>
<keyword evidence="3" id="KW-1185">Reference proteome</keyword>
<sequence>MNRIVPWEKMLAKLSRHYPKASPKGGRPAKPLEVMLRIYFLQNGFNYADLSMEEALYDIPLLRQFAGVCVSMPFPMKPLFCIFVIG</sequence>
<proteinExistence type="predicted"/>
<name>G2H0C8_9ENTR</name>
<dbReference type="AlphaFoldDB" id="G2H0C8"/>
<dbReference type="RefSeq" id="WP_006707162.1">
    <property type="nucleotide sequence ID" value="NZ_AGCA01000359.1"/>
</dbReference>
<reference evidence="2 3" key="1">
    <citation type="journal article" date="2012" name="Genome Res.">
        <title>Genomic basis of endosymbiont-conferred protection against an insect parasitoid.</title>
        <authorList>
            <person name="Hansen A.K."/>
            <person name="Vorburger C."/>
            <person name="Moran N.A."/>
        </authorList>
    </citation>
    <scope>NUCLEOTIDE SEQUENCE [LARGE SCALE GENOMIC DNA]</scope>
    <source>
        <strain evidence="3">R5.15</strain>
    </source>
</reference>
<evidence type="ECO:0000313" key="3">
    <source>
        <dbReference type="Proteomes" id="UP000004116"/>
    </source>
</evidence>
<gene>
    <name evidence="2" type="ORF">Rin_00015070</name>
</gene>
<dbReference type="Proteomes" id="UP000004116">
    <property type="component" value="Unassembled WGS sequence"/>
</dbReference>
<dbReference type="EMBL" id="AGCA01000359">
    <property type="protein sequence ID" value="EGY28551.1"/>
    <property type="molecule type" value="Genomic_DNA"/>
</dbReference>